<dbReference type="InterPro" id="IPR025230">
    <property type="entry name" value="DUF4172"/>
</dbReference>
<sequence length="383" mass="44929">MFFLRRIICIFAENYFMRRIYIYQKEGWPKFYWDKEKIAQALLNLRYLQGELIGKMSVFGFELQNDTHFSTLTNNVLKSSEIEGEYLNTDQVRSSVAKRLGMDVSGFVNSEKKVEGVVEMSFDATHNADKLLTKKRLFSWHKLLFQEENQNSNLSIGSWRGEKGGEMQVVSGAMGKERIHFQAPDYSIIDSEMTVFLEWINNEKELDNILKAAIAHLWFVTIHPFDDGNGRIARAIADMLLARADNISQRFYSMSSQILIERKDYYNILERTQKRDLDISDWLEWFLNCLKRAFAQTDNNINKLIFKSKFWENNKNIVFNERQTKIINLLFNNFEGKLTTSKWAKINHCSQDTALRDINDLIEKKILKKDEQGGRSTSYDLCF</sequence>
<name>A0A644TIF1_9ZZZZ</name>
<dbReference type="Pfam" id="PF02661">
    <property type="entry name" value="Fic"/>
    <property type="match status" value="1"/>
</dbReference>
<feature type="domain" description="Fido" evidence="1">
    <location>
        <begin position="132"/>
        <end position="288"/>
    </location>
</feature>
<dbReference type="Gene3D" id="1.10.10.10">
    <property type="entry name" value="Winged helix-like DNA-binding domain superfamily/Winged helix DNA-binding domain"/>
    <property type="match status" value="1"/>
</dbReference>
<proteinExistence type="predicted"/>
<accession>A0A644TIF1</accession>
<gene>
    <name evidence="2" type="ORF">SDC9_12341</name>
</gene>
<organism evidence="2">
    <name type="scientific">bioreactor metagenome</name>
    <dbReference type="NCBI Taxonomy" id="1076179"/>
    <lineage>
        <taxon>unclassified sequences</taxon>
        <taxon>metagenomes</taxon>
        <taxon>ecological metagenomes</taxon>
    </lineage>
</organism>
<evidence type="ECO:0000313" key="2">
    <source>
        <dbReference type="EMBL" id="MPL66654.1"/>
    </source>
</evidence>
<dbReference type="SUPFAM" id="SSF140931">
    <property type="entry name" value="Fic-like"/>
    <property type="match status" value="1"/>
</dbReference>
<dbReference type="InterPro" id="IPR040198">
    <property type="entry name" value="Fido_containing"/>
</dbReference>
<dbReference type="PANTHER" id="PTHR13504:SF33">
    <property type="entry name" value="FIC FAMILY PROTEIN"/>
    <property type="match status" value="1"/>
</dbReference>
<comment type="caution">
    <text evidence="2">The sequence shown here is derived from an EMBL/GenBank/DDBJ whole genome shotgun (WGS) entry which is preliminary data.</text>
</comment>
<dbReference type="Pfam" id="PF13776">
    <property type="entry name" value="DUF4172"/>
    <property type="match status" value="1"/>
</dbReference>
<evidence type="ECO:0000259" key="1">
    <source>
        <dbReference type="PROSITE" id="PS51459"/>
    </source>
</evidence>
<dbReference type="AlphaFoldDB" id="A0A644TIF1"/>
<dbReference type="EMBL" id="VSSQ01000033">
    <property type="protein sequence ID" value="MPL66654.1"/>
    <property type="molecule type" value="Genomic_DNA"/>
</dbReference>
<protein>
    <recommendedName>
        <fullName evidence="1">Fido domain-containing protein</fullName>
    </recommendedName>
</protein>
<dbReference type="PANTHER" id="PTHR13504">
    <property type="entry name" value="FIDO DOMAIN-CONTAINING PROTEIN DDB_G0283145"/>
    <property type="match status" value="1"/>
</dbReference>
<reference evidence="2" key="1">
    <citation type="submission" date="2019-08" db="EMBL/GenBank/DDBJ databases">
        <authorList>
            <person name="Kucharzyk K."/>
            <person name="Murdoch R.W."/>
            <person name="Higgins S."/>
            <person name="Loffler F."/>
        </authorList>
    </citation>
    <scope>NUCLEOTIDE SEQUENCE</scope>
</reference>
<dbReference type="Gene3D" id="1.10.3290.10">
    <property type="entry name" value="Fido-like domain"/>
    <property type="match status" value="1"/>
</dbReference>
<dbReference type="InterPro" id="IPR003812">
    <property type="entry name" value="Fido"/>
</dbReference>
<dbReference type="InterPro" id="IPR036388">
    <property type="entry name" value="WH-like_DNA-bd_sf"/>
</dbReference>
<dbReference type="PROSITE" id="PS51459">
    <property type="entry name" value="FIDO"/>
    <property type="match status" value="1"/>
</dbReference>
<dbReference type="InterPro" id="IPR036597">
    <property type="entry name" value="Fido-like_dom_sf"/>
</dbReference>